<dbReference type="OrthoDB" id="5967320at2759"/>
<evidence type="ECO:0000313" key="6">
    <source>
        <dbReference type="Proteomes" id="UP000515163"/>
    </source>
</evidence>
<keyword evidence="4 5" id="KW-0472">Membrane</keyword>
<feature type="transmembrane region" description="Helical" evidence="5">
    <location>
        <begin position="6"/>
        <end position="28"/>
    </location>
</feature>
<reference evidence="7" key="1">
    <citation type="submission" date="2025-08" db="UniProtKB">
        <authorList>
            <consortium name="RefSeq"/>
        </authorList>
    </citation>
    <scope>IDENTIFICATION</scope>
    <source>
        <tissue evidence="7">Tentacle</tissue>
    </source>
</reference>
<name>A0A6P8HUB8_ACTTE</name>
<evidence type="ECO:0000256" key="1">
    <source>
        <dbReference type="ARBA" id="ARBA00004141"/>
    </source>
</evidence>
<dbReference type="AlphaFoldDB" id="A0A6P8HUB8"/>
<keyword evidence="6" id="KW-1185">Reference proteome</keyword>
<protein>
    <submittedName>
        <fullName evidence="7">Uncharacterized protein LOC116295345 isoform X2</fullName>
    </submittedName>
</protein>
<accession>A0A6P8HUB8</accession>
<dbReference type="GeneID" id="116295345"/>
<evidence type="ECO:0000256" key="3">
    <source>
        <dbReference type="ARBA" id="ARBA00022989"/>
    </source>
</evidence>
<proteinExistence type="predicted"/>
<sequence>MGADSYQITLISGITQLIIGVLCFLFGIADIATTIAERRITASLISAIPIWGGIWICVTGIIGICAVRRARFGRSGCICCDNGSPEVYTTQGNCCASLKCMAPVGPVVYTQTQGPPVAYIIVQGPNGTPVAIPAQTSGPMMEPGGTPENNPVEQAAVPPHYNFGAQGLQANENSVKVAL</sequence>
<feature type="transmembrane region" description="Helical" evidence="5">
    <location>
        <begin position="40"/>
        <end position="64"/>
    </location>
</feature>
<keyword evidence="2 5" id="KW-0812">Transmembrane</keyword>
<dbReference type="RefSeq" id="XP_031558996.1">
    <property type="nucleotide sequence ID" value="XM_031703136.1"/>
</dbReference>
<comment type="subcellular location">
    <subcellularLocation>
        <location evidence="1">Membrane</location>
        <topology evidence="1">Multi-pass membrane protein</topology>
    </subcellularLocation>
</comment>
<evidence type="ECO:0000256" key="2">
    <source>
        <dbReference type="ARBA" id="ARBA00022692"/>
    </source>
</evidence>
<evidence type="ECO:0000256" key="4">
    <source>
        <dbReference type="ARBA" id="ARBA00023136"/>
    </source>
</evidence>
<dbReference type="Proteomes" id="UP000515163">
    <property type="component" value="Unplaced"/>
</dbReference>
<evidence type="ECO:0000256" key="5">
    <source>
        <dbReference type="SAM" id="Phobius"/>
    </source>
</evidence>
<organism evidence="6 7">
    <name type="scientific">Actinia tenebrosa</name>
    <name type="common">Australian red waratah sea anemone</name>
    <dbReference type="NCBI Taxonomy" id="6105"/>
    <lineage>
        <taxon>Eukaryota</taxon>
        <taxon>Metazoa</taxon>
        <taxon>Cnidaria</taxon>
        <taxon>Anthozoa</taxon>
        <taxon>Hexacorallia</taxon>
        <taxon>Actiniaria</taxon>
        <taxon>Actiniidae</taxon>
        <taxon>Actinia</taxon>
    </lineage>
</organism>
<evidence type="ECO:0000313" key="7">
    <source>
        <dbReference type="RefSeq" id="XP_031558996.1"/>
    </source>
</evidence>
<gene>
    <name evidence="7" type="primary">LOC116295345</name>
</gene>
<dbReference type="Pfam" id="PF04103">
    <property type="entry name" value="CD20"/>
    <property type="match status" value="1"/>
</dbReference>
<dbReference type="GO" id="GO:0016020">
    <property type="term" value="C:membrane"/>
    <property type="evidence" value="ECO:0007669"/>
    <property type="project" value="UniProtKB-SubCell"/>
</dbReference>
<dbReference type="InterPro" id="IPR007237">
    <property type="entry name" value="CD20-like"/>
</dbReference>
<keyword evidence="3 5" id="KW-1133">Transmembrane helix</keyword>